<feature type="transmembrane region" description="Helical" evidence="8">
    <location>
        <begin position="277"/>
        <end position="298"/>
    </location>
</feature>
<feature type="domain" description="ABC transmembrane type-2" evidence="9">
    <location>
        <begin position="136"/>
        <end position="361"/>
    </location>
</feature>
<evidence type="ECO:0000256" key="1">
    <source>
        <dbReference type="ARBA" id="ARBA00004651"/>
    </source>
</evidence>
<keyword evidence="7 8" id="KW-0472">Membrane</keyword>
<proteinExistence type="inferred from homology"/>
<dbReference type="RefSeq" id="WP_185678349.1">
    <property type="nucleotide sequence ID" value="NZ_JACLAX010000003.1"/>
</dbReference>
<evidence type="ECO:0000259" key="9">
    <source>
        <dbReference type="PROSITE" id="PS51012"/>
    </source>
</evidence>
<feature type="transmembrane region" description="Helical" evidence="8">
    <location>
        <begin position="168"/>
        <end position="189"/>
    </location>
</feature>
<sequence>MSRLRRIAAVAAVEWARLLRTRIALTLLLIVPLLQIVLFGTAIRPNAAVALAIAASTASDTAAVAQKLRGQPGIAIVATGEPGSAEALVRRGGAVIGVELPEVRSFANPLAEGGPLRIVVDESNVALASAATARIEAAYWRTLATRGEVSSPGLRIERLYNPAARADWSFLPGLIGVTVMIAMIMLGALSLAREREGGTWEALLILPVARGEVLLGKLLPYVAIGSVQGLAVMAVGAWLFDLPVRGDALALAAILPLFATAHLVLGYAIAARASTQLAALQGAVAFYLPAMLLSGFLYPFATLPGWAQAIGNLFPLTHFIRAATGVMLRGEGGTDVLAQALPMAAFTVIAAAIAILSQARSLD</sequence>
<evidence type="ECO:0000256" key="8">
    <source>
        <dbReference type="RuleBase" id="RU361157"/>
    </source>
</evidence>
<evidence type="ECO:0000313" key="11">
    <source>
        <dbReference type="Proteomes" id="UP000551327"/>
    </source>
</evidence>
<evidence type="ECO:0000256" key="6">
    <source>
        <dbReference type="ARBA" id="ARBA00022989"/>
    </source>
</evidence>
<keyword evidence="3 8" id="KW-0813">Transport</keyword>
<feature type="transmembrane region" description="Helical" evidence="8">
    <location>
        <begin position="336"/>
        <end position="356"/>
    </location>
</feature>
<keyword evidence="11" id="KW-1185">Reference proteome</keyword>
<feature type="transmembrane region" description="Helical" evidence="8">
    <location>
        <begin position="218"/>
        <end position="240"/>
    </location>
</feature>
<dbReference type="InterPro" id="IPR051449">
    <property type="entry name" value="ABC-2_transporter_component"/>
</dbReference>
<evidence type="ECO:0000256" key="7">
    <source>
        <dbReference type="ARBA" id="ARBA00023136"/>
    </source>
</evidence>
<dbReference type="GO" id="GO:0140359">
    <property type="term" value="F:ABC-type transporter activity"/>
    <property type="evidence" value="ECO:0007669"/>
    <property type="project" value="InterPro"/>
</dbReference>
<feature type="transmembrane region" description="Helical" evidence="8">
    <location>
        <begin position="246"/>
        <end position="270"/>
    </location>
</feature>
<dbReference type="InterPro" id="IPR047817">
    <property type="entry name" value="ABC2_TM_bact-type"/>
</dbReference>
<evidence type="ECO:0000256" key="3">
    <source>
        <dbReference type="ARBA" id="ARBA00022448"/>
    </source>
</evidence>
<dbReference type="InterPro" id="IPR013525">
    <property type="entry name" value="ABC2_TM"/>
</dbReference>
<comment type="caution">
    <text evidence="10">The sequence shown here is derived from an EMBL/GenBank/DDBJ whole genome shotgun (WGS) entry which is preliminary data.</text>
</comment>
<gene>
    <name evidence="10" type="ORF">H7F53_04895</name>
</gene>
<name>A0A7X1FY65_9SPHN</name>
<keyword evidence="6 8" id="KW-1133">Transmembrane helix</keyword>
<organism evidence="10 11">
    <name type="scientific">Novosphingobium piscinae</name>
    <dbReference type="NCBI Taxonomy" id="1507448"/>
    <lineage>
        <taxon>Bacteria</taxon>
        <taxon>Pseudomonadati</taxon>
        <taxon>Pseudomonadota</taxon>
        <taxon>Alphaproteobacteria</taxon>
        <taxon>Sphingomonadales</taxon>
        <taxon>Sphingomonadaceae</taxon>
        <taxon>Novosphingobium</taxon>
    </lineage>
</organism>
<comment type="caution">
    <text evidence="8">Lacks conserved residue(s) required for the propagation of feature annotation.</text>
</comment>
<evidence type="ECO:0000313" key="10">
    <source>
        <dbReference type="EMBL" id="MBC2668477.1"/>
    </source>
</evidence>
<evidence type="ECO:0000256" key="2">
    <source>
        <dbReference type="ARBA" id="ARBA00007783"/>
    </source>
</evidence>
<keyword evidence="4 8" id="KW-1003">Cell membrane</keyword>
<comment type="subcellular location">
    <subcellularLocation>
        <location evidence="8">Cell inner membrane</location>
        <topology evidence="8">Multi-pass membrane protein</topology>
    </subcellularLocation>
    <subcellularLocation>
        <location evidence="1">Cell membrane</location>
        <topology evidence="1">Multi-pass membrane protein</topology>
    </subcellularLocation>
</comment>
<dbReference type="EMBL" id="JACLAX010000003">
    <property type="protein sequence ID" value="MBC2668477.1"/>
    <property type="molecule type" value="Genomic_DNA"/>
</dbReference>
<comment type="similarity">
    <text evidence="2 8">Belongs to the ABC-2 integral membrane protein family.</text>
</comment>
<keyword evidence="5 8" id="KW-0812">Transmembrane</keyword>
<evidence type="ECO:0000256" key="4">
    <source>
        <dbReference type="ARBA" id="ARBA00022475"/>
    </source>
</evidence>
<dbReference type="GO" id="GO:0005886">
    <property type="term" value="C:plasma membrane"/>
    <property type="evidence" value="ECO:0007669"/>
    <property type="project" value="UniProtKB-SubCell"/>
</dbReference>
<dbReference type="PANTHER" id="PTHR30294">
    <property type="entry name" value="MEMBRANE COMPONENT OF ABC TRANSPORTER YHHJ-RELATED"/>
    <property type="match status" value="1"/>
</dbReference>
<evidence type="ECO:0000256" key="5">
    <source>
        <dbReference type="ARBA" id="ARBA00022692"/>
    </source>
</evidence>
<dbReference type="PANTHER" id="PTHR30294:SF29">
    <property type="entry name" value="MULTIDRUG ABC TRANSPORTER PERMEASE YBHS-RELATED"/>
    <property type="match status" value="1"/>
</dbReference>
<dbReference type="PROSITE" id="PS51012">
    <property type="entry name" value="ABC_TM2"/>
    <property type="match status" value="1"/>
</dbReference>
<dbReference type="Proteomes" id="UP000551327">
    <property type="component" value="Unassembled WGS sequence"/>
</dbReference>
<reference evidence="10 11" key="1">
    <citation type="submission" date="2020-08" db="EMBL/GenBank/DDBJ databases">
        <title>The genome sequence of type strain Novosphingobium piscinae KCTC 42194.</title>
        <authorList>
            <person name="Liu Y."/>
        </authorList>
    </citation>
    <scope>NUCLEOTIDE SEQUENCE [LARGE SCALE GENOMIC DNA]</scope>
    <source>
        <strain evidence="10 11">KCTC 42194</strain>
    </source>
</reference>
<dbReference type="AlphaFoldDB" id="A0A7X1FY65"/>
<accession>A0A7X1FY65</accession>
<protein>
    <recommendedName>
        <fullName evidence="8">Transport permease protein</fullName>
    </recommendedName>
</protein>
<dbReference type="Pfam" id="PF01061">
    <property type="entry name" value="ABC2_membrane"/>
    <property type="match status" value="1"/>
</dbReference>